<dbReference type="InterPro" id="IPR025293">
    <property type="entry name" value="YfiR/HmsC-like"/>
</dbReference>
<dbReference type="Proteomes" id="UP001634747">
    <property type="component" value="Unassembled WGS sequence"/>
</dbReference>
<accession>A0ABW9KSI8</accession>
<organism evidence="2 3">
    <name type="scientific">Terriglobus aquaticus</name>
    <dbReference type="NCBI Taxonomy" id="940139"/>
    <lineage>
        <taxon>Bacteria</taxon>
        <taxon>Pseudomonadati</taxon>
        <taxon>Acidobacteriota</taxon>
        <taxon>Terriglobia</taxon>
        <taxon>Terriglobales</taxon>
        <taxon>Acidobacteriaceae</taxon>
        <taxon>Terriglobus</taxon>
    </lineage>
</organism>
<keyword evidence="1" id="KW-0732">Signal</keyword>
<feature type="chain" id="PRO_5047268140" evidence="1">
    <location>
        <begin position="41"/>
        <end position="194"/>
    </location>
</feature>
<reference evidence="2 3" key="1">
    <citation type="submission" date="2024-12" db="EMBL/GenBank/DDBJ databases">
        <authorList>
            <person name="Lee Y."/>
        </authorList>
    </citation>
    <scope>NUCLEOTIDE SEQUENCE [LARGE SCALE GENOMIC DNA]</scope>
    <source>
        <strain evidence="2 3">03SUJ4</strain>
    </source>
</reference>
<dbReference type="RefSeq" id="WP_263414399.1">
    <property type="nucleotide sequence ID" value="NZ_BAABBH010000001.1"/>
</dbReference>
<proteinExistence type="predicted"/>
<comment type="caution">
    <text evidence="2">The sequence shown here is derived from an EMBL/GenBank/DDBJ whole genome shotgun (WGS) entry which is preliminary data.</text>
</comment>
<protein>
    <submittedName>
        <fullName evidence="2">YfiR family protein</fullName>
    </submittedName>
</protein>
<keyword evidence="3" id="KW-1185">Reference proteome</keyword>
<sequence length="194" mass="21066">MRRILLRTLRRRIWNVARRASRAALQLCICLLPCAVACDAQDTSEYALKAAFLFHFAQLTKFPAEAGSPRAFAFCTVGKDPFGGELERVLSAKTIASRPTTILHLKDAANVRNCSVLFVGADQEKQATAFLAGARDAAVLITGESTRILHAGAMIAFERDGERLRFQVNPANAAKSGISFSSNLLNLASSIVRD</sequence>
<dbReference type="EMBL" id="JBJYXY010000001">
    <property type="protein sequence ID" value="MFN2977439.1"/>
    <property type="molecule type" value="Genomic_DNA"/>
</dbReference>
<evidence type="ECO:0000313" key="2">
    <source>
        <dbReference type="EMBL" id="MFN2977439.1"/>
    </source>
</evidence>
<gene>
    <name evidence="2" type="ORF">ACK2TP_16830</name>
</gene>
<evidence type="ECO:0000256" key="1">
    <source>
        <dbReference type="SAM" id="SignalP"/>
    </source>
</evidence>
<feature type="signal peptide" evidence="1">
    <location>
        <begin position="1"/>
        <end position="40"/>
    </location>
</feature>
<dbReference type="Pfam" id="PF13689">
    <property type="entry name" value="DUF4154"/>
    <property type="match status" value="1"/>
</dbReference>
<evidence type="ECO:0000313" key="3">
    <source>
        <dbReference type="Proteomes" id="UP001634747"/>
    </source>
</evidence>
<name>A0ABW9KSI8_9BACT</name>